<dbReference type="PROSITE" id="PS00108">
    <property type="entry name" value="PROTEIN_KINASE_ST"/>
    <property type="match status" value="1"/>
</dbReference>
<dbReference type="GO" id="GO:0004674">
    <property type="term" value="F:protein serine/threonine kinase activity"/>
    <property type="evidence" value="ECO:0007669"/>
    <property type="project" value="TreeGrafter"/>
</dbReference>
<dbReference type="EMBL" id="LDAU01000131">
    <property type="protein sequence ID" value="KRX03493.1"/>
    <property type="molecule type" value="Genomic_DNA"/>
</dbReference>
<dbReference type="AlphaFoldDB" id="A0A0V0QNG9"/>
<evidence type="ECO:0000259" key="1">
    <source>
        <dbReference type="PROSITE" id="PS50011"/>
    </source>
</evidence>
<dbReference type="PANTHER" id="PTHR44167">
    <property type="entry name" value="OVARIAN-SPECIFIC SERINE/THREONINE-PROTEIN KINASE LOK-RELATED"/>
    <property type="match status" value="1"/>
</dbReference>
<sequence>MNQIPQLKPKISSSSEKGEEEFQKEYDMSKARYLGGGAFGKVYAIESQLDKQEWAIFTWHKHPFYYVVIVMEKGEQNLQSEINQRKLKNNEFTDNELDKIFKQCLDGLNFMAKSKEIYHRDIKPENILINPKTLEIKLTDFGLSKVYHDEKIKQSMAGNHTILGSPVYLSPLLWNAYIKQNQFKVSHNLEKSDVFSLGLTFLQISLLLSHKDLNGLNQEDGTLAKAPNLKM</sequence>
<dbReference type="GO" id="GO:0005524">
    <property type="term" value="F:ATP binding"/>
    <property type="evidence" value="ECO:0007669"/>
    <property type="project" value="InterPro"/>
</dbReference>
<dbReference type="GO" id="GO:0005737">
    <property type="term" value="C:cytoplasm"/>
    <property type="evidence" value="ECO:0007669"/>
    <property type="project" value="TreeGrafter"/>
</dbReference>
<evidence type="ECO:0000313" key="2">
    <source>
        <dbReference type="EMBL" id="KRX03493.1"/>
    </source>
</evidence>
<organism evidence="2 3">
    <name type="scientific">Pseudocohnilembus persalinus</name>
    <name type="common">Ciliate</name>
    <dbReference type="NCBI Taxonomy" id="266149"/>
    <lineage>
        <taxon>Eukaryota</taxon>
        <taxon>Sar</taxon>
        <taxon>Alveolata</taxon>
        <taxon>Ciliophora</taxon>
        <taxon>Intramacronucleata</taxon>
        <taxon>Oligohymenophorea</taxon>
        <taxon>Scuticociliatia</taxon>
        <taxon>Philasterida</taxon>
        <taxon>Pseudocohnilembidae</taxon>
        <taxon>Pseudocohnilembus</taxon>
    </lineage>
</organism>
<accession>A0A0V0QNG9</accession>
<dbReference type="InterPro" id="IPR011009">
    <property type="entry name" value="Kinase-like_dom_sf"/>
</dbReference>
<gene>
    <name evidence="2" type="ORF">PPERSA_02872</name>
</gene>
<dbReference type="GO" id="GO:0044773">
    <property type="term" value="P:mitotic DNA damage checkpoint signaling"/>
    <property type="evidence" value="ECO:0007669"/>
    <property type="project" value="TreeGrafter"/>
</dbReference>
<dbReference type="Gene3D" id="1.10.510.10">
    <property type="entry name" value="Transferase(Phosphotransferase) domain 1"/>
    <property type="match status" value="1"/>
</dbReference>
<keyword evidence="2" id="KW-0418">Kinase</keyword>
<feature type="domain" description="Protein kinase" evidence="1">
    <location>
        <begin position="1"/>
        <end position="231"/>
    </location>
</feature>
<keyword evidence="3" id="KW-1185">Reference proteome</keyword>
<comment type="caution">
    <text evidence="2">The sequence shown here is derived from an EMBL/GenBank/DDBJ whole genome shotgun (WGS) entry which is preliminary data.</text>
</comment>
<dbReference type="GO" id="GO:0005634">
    <property type="term" value="C:nucleus"/>
    <property type="evidence" value="ECO:0007669"/>
    <property type="project" value="TreeGrafter"/>
</dbReference>
<reference evidence="2 3" key="1">
    <citation type="journal article" date="2015" name="Sci. Rep.">
        <title>Genome of the facultative scuticociliatosis pathogen Pseudocohnilembus persalinus provides insight into its virulence through horizontal gene transfer.</title>
        <authorList>
            <person name="Xiong J."/>
            <person name="Wang G."/>
            <person name="Cheng J."/>
            <person name="Tian M."/>
            <person name="Pan X."/>
            <person name="Warren A."/>
            <person name="Jiang C."/>
            <person name="Yuan D."/>
            <person name="Miao W."/>
        </authorList>
    </citation>
    <scope>NUCLEOTIDE SEQUENCE [LARGE SCALE GENOMIC DNA]</scope>
    <source>
        <strain evidence="2">36N120E</strain>
    </source>
</reference>
<name>A0A0V0QNG9_PSEPJ</name>
<dbReference type="InterPro" id="IPR008271">
    <property type="entry name" value="Ser/Thr_kinase_AS"/>
</dbReference>
<dbReference type="PANTHER" id="PTHR44167:SF24">
    <property type="entry name" value="SERINE_THREONINE-PROTEIN KINASE CHK2"/>
    <property type="match status" value="1"/>
</dbReference>
<dbReference type="InParanoid" id="A0A0V0QNG9"/>
<dbReference type="OrthoDB" id="293948at2759"/>
<proteinExistence type="predicted"/>
<dbReference type="Pfam" id="PF00069">
    <property type="entry name" value="Pkinase"/>
    <property type="match status" value="1"/>
</dbReference>
<dbReference type="CDD" id="cd00180">
    <property type="entry name" value="PKc"/>
    <property type="match status" value="1"/>
</dbReference>
<dbReference type="PROSITE" id="PS50011">
    <property type="entry name" value="PROTEIN_KINASE_DOM"/>
    <property type="match status" value="1"/>
</dbReference>
<keyword evidence="2" id="KW-0808">Transferase</keyword>
<evidence type="ECO:0000313" key="3">
    <source>
        <dbReference type="Proteomes" id="UP000054937"/>
    </source>
</evidence>
<dbReference type="InterPro" id="IPR000719">
    <property type="entry name" value="Prot_kinase_dom"/>
</dbReference>
<dbReference type="SMART" id="SM00220">
    <property type="entry name" value="S_TKc"/>
    <property type="match status" value="1"/>
</dbReference>
<dbReference type="SUPFAM" id="SSF56112">
    <property type="entry name" value="Protein kinase-like (PK-like)"/>
    <property type="match status" value="1"/>
</dbReference>
<protein>
    <submittedName>
        <fullName evidence="2">Protein kinase-like domain</fullName>
    </submittedName>
</protein>
<dbReference type="Proteomes" id="UP000054937">
    <property type="component" value="Unassembled WGS sequence"/>
</dbReference>
<dbReference type="OMA" id="WAIFTWH"/>